<evidence type="ECO:0000313" key="1">
    <source>
        <dbReference type="EMBL" id="SFM28878.1"/>
    </source>
</evidence>
<dbReference type="STRING" id="334253.SAMN04487943_11241"/>
<dbReference type="RefSeq" id="WP_091485214.1">
    <property type="nucleotide sequence ID" value="NZ_FOTR01000012.1"/>
</dbReference>
<evidence type="ECO:0000313" key="2">
    <source>
        <dbReference type="Proteomes" id="UP000198565"/>
    </source>
</evidence>
<dbReference type="EMBL" id="FOTR01000012">
    <property type="protein sequence ID" value="SFM28878.1"/>
    <property type="molecule type" value="Genomic_DNA"/>
</dbReference>
<accession>A0A1I4PMC6</accession>
<gene>
    <name evidence="1" type="ORF">SAMN04487943_11241</name>
</gene>
<name>A0A1I4PMC6_9BACI</name>
<proteinExistence type="predicted"/>
<dbReference type="AlphaFoldDB" id="A0A1I4PMC6"/>
<protein>
    <submittedName>
        <fullName evidence="1">Uncharacterized protein</fullName>
    </submittedName>
</protein>
<dbReference type="Proteomes" id="UP000198565">
    <property type="component" value="Unassembled WGS sequence"/>
</dbReference>
<organism evidence="1 2">
    <name type="scientific">Gracilibacillus orientalis</name>
    <dbReference type="NCBI Taxonomy" id="334253"/>
    <lineage>
        <taxon>Bacteria</taxon>
        <taxon>Bacillati</taxon>
        <taxon>Bacillota</taxon>
        <taxon>Bacilli</taxon>
        <taxon>Bacillales</taxon>
        <taxon>Bacillaceae</taxon>
        <taxon>Gracilibacillus</taxon>
    </lineage>
</organism>
<sequence length="86" mass="10325">MKEEKYYYKFTYVDGTTEEFEQDDNELTSKIKDSKSNRIVINKHVLINFNNVIKVTTETKSEREEKERITEEKLKVDAEAINKIRF</sequence>
<keyword evidence="2" id="KW-1185">Reference proteome</keyword>
<reference evidence="2" key="1">
    <citation type="submission" date="2016-10" db="EMBL/GenBank/DDBJ databases">
        <authorList>
            <person name="Varghese N."/>
            <person name="Submissions S."/>
        </authorList>
    </citation>
    <scope>NUCLEOTIDE SEQUENCE [LARGE SCALE GENOMIC DNA]</scope>
    <source>
        <strain evidence="2">CGMCC 1.4250</strain>
    </source>
</reference>